<evidence type="ECO:0000256" key="1">
    <source>
        <dbReference type="SAM" id="MobiDB-lite"/>
    </source>
</evidence>
<feature type="region of interest" description="Disordered" evidence="1">
    <location>
        <begin position="60"/>
        <end position="102"/>
    </location>
</feature>
<reference evidence="2" key="1">
    <citation type="journal article" date="2014" name="Front. Microbiol.">
        <title>High frequency of phylogenetically diverse reductive dehalogenase-homologous genes in deep subseafloor sedimentary metagenomes.</title>
        <authorList>
            <person name="Kawai M."/>
            <person name="Futagami T."/>
            <person name="Toyoda A."/>
            <person name="Takaki Y."/>
            <person name="Nishi S."/>
            <person name="Hori S."/>
            <person name="Arai W."/>
            <person name="Tsubouchi T."/>
            <person name="Morono Y."/>
            <person name="Uchiyama I."/>
            <person name="Ito T."/>
            <person name="Fujiyama A."/>
            <person name="Inagaki F."/>
            <person name="Takami H."/>
        </authorList>
    </citation>
    <scope>NUCLEOTIDE SEQUENCE</scope>
    <source>
        <strain evidence="2">Expedition CK06-06</strain>
    </source>
</reference>
<dbReference type="AlphaFoldDB" id="X1QFW0"/>
<feature type="compositionally biased region" description="Polar residues" evidence="1">
    <location>
        <begin position="60"/>
        <end position="74"/>
    </location>
</feature>
<proteinExistence type="predicted"/>
<evidence type="ECO:0000313" key="2">
    <source>
        <dbReference type="EMBL" id="GAI67083.1"/>
    </source>
</evidence>
<organism evidence="2">
    <name type="scientific">marine sediment metagenome</name>
    <dbReference type="NCBI Taxonomy" id="412755"/>
    <lineage>
        <taxon>unclassified sequences</taxon>
        <taxon>metagenomes</taxon>
        <taxon>ecological metagenomes</taxon>
    </lineage>
</organism>
<name>X1QFW0_9ZZZZ</name>
<gene>
    <name evidence="2" type="ORF">S12H4_02553</name>
</gene>
<sequence length="102" mass="11100">MKTKAEIEKEIGAFFCYTCLDDKPAADASPDPRYCQSCYDFLAKEAELLGGRKPPWVPVDSQSLATSHQVNNEAFSGGGHKSVSNTKEALPQELIEKPAAQP</sequence>
<dbReference type="EMBL" id="BARW01000635">
    <property type="protein sequence ID" value="GAI67083.1"/>
    <property type="molecule type" value="Genomic_DNA"/>
</dbReference>
<comment type="caution">
    <text evidence="2">The sequence shown here is derived from an EMBL/GenBank/DDBJ whole genome shotgun (WGS) entry which is preliminary data.</text>
</comment>
<protein>
    <submittedName>
        <fullName evidence="2">Uncharacterized protein</fullName>
    </submittedName>
</protein>
<accession>X1QFW0</accession>